<dbReference type="EMBL" id="BQKI01000012">
    <property type="protein sequence ID" value="GJN06358.1"/>
    <property type="molecule type" value="Genomic_DNA"/>
</dbReference>
<reference evidence="1" key="1">
    <citation type="journal article" date="2018" name="DNA Res.">
        <title>Multiple hybrid de novo genome assembly of finger millet, an orphan allotetraploid crop.</title>
        <authorList>
            <person name="Hatakeyama M."/>
            <person name="Aluri S."/>
            <person name="Balachadran M.T."/>
            <person name="Sivarajan S.R."/>
            <person name="Patrignani A."/>
            <person name="Gruter S."/>
            <person name="Poveda L."/>
            <person name="Shimizu-Inatsugi R."/>
            <person name="Baeten J."/>
            <person name="Francoijs K.J."/>
            <person name="Nataraja K.N."/>
            <person name="Reddy Y.A.N."/>
            <person name="Phadnis S."/>
            <person name="Ravikumar R.L."/>
            <person name="Schlapbach R."/>
            <person name="Sreeman S.M."/>
            <person name="Shimizu K.K."/>
        </authorList>
    </citation>
    <scope>NUCLEOTIDE SEQUENCE</scope>
</reference>
<dbReference type="AlphaFoldDB" id="A0AAV5D5X4"/>
<accession>A0AAV5D5X4</accession>
<comment type="caution">
    <text evidence="1">The sequence shown here is derived from an EMBL/GenBank/DDBJ whole genome shotgun (WGS) entry which is preliminary data.</text>
</comment>
<sequence length="176" mass="19827">MTRLKKVLYERQNDDDIRHTTLLDKGIASTNGIVSSSIQHLGNEMDQQEQQINIDHGQQEKQHQVEEAILNHPLDIVDGTLDGVVASTSATNVSEDNYDDYWDEFKIPDDSLMSNFWEDIMEVNPASFSDATTSTDLLPSTSDMQDFEEVFQHESYLFNDLTPTQAQATGSPKAPM</sequence>
<evidence type="ECO:0000313" key="2">
    <source>
        <dbReference type="Proteomes" id="UP001054889"/>
    </source>
</evidence>
<evidence type="ECO:0000313" key="1">
    <source>
        <dbReference type="EMBL" id="GJN06358.1"/>
    </source>
</evidence>
<dbReference type="Proteomes" id="UP001054889">
    <property type="component" value="Unassembled WGS sequence"/>
</dbReference>
<name>A0AAV5D5X4_ELECO</name>
<proteinExistence type="predicted"/>
<organism evidence="1 2">
    <name type="scientific">Eleusine coracana subsp. coracana</name>
    <dbReference type="NCBI Taxonomy" id="191504"/>
    <lineage>
        <taxon>Eukaryota</taxon>
        <taxon>Viridiplantae</taxon>
        <taxon>Streptophyta</taxon>
        <taxon>Embryophyta</taxon>
        <taxon>Tracheophyta</taxon>
        <taxon>Spermatophyta</taxon>
        <taxon>Magnoliopsida</taxon>
        <taxon>Liliopsida</taxon>
        <taxon>Poales</taxon>
        <taxon>Poaceae</taxon>
        <taxon>PACMAD clade</taxon>
        <taxon>Chloridoideae</taxon>
        <taxon>Cynodonteae</taxon>
        <taxon>Eleusininae</taxon>
        <taxon>Eleusine</taxon>
    </lineage>
</organism>
<gene>
    <name evidence="1" type="primary">ga24081</name>
    <name evidence="1" type="ORF">PR202_ga24081</name>
</gene>
<reference evidence="1" key="2">
    <citation type="submission" date="2021-12" db="EMBL/GenBank/DDBJ databases">
        <title>Resequencing data analysis of finger millet.</title>
        <authorList>
            <person name="Hatakeyama M."/>
            <person name="Aluri S."/>
            <person name="Balachadran M.T."/>
            <person name="Sivarajan S.R."/>
            <person name="Poveda L."/>
            <person name="Shimizu-Inatsugi R."/>
            <person name="Schlapbach R."/>
            <person name="Sreeman S.M."/>
            <person name="Shimizu K.K."/>
        </authorList>
    </citation>
    <scope>NUCLEOTIDE SEQUENCE</scope>
</reference>
<keyword evidence="2" id="KW-1185">Reference proteome</keyword>
<protein>
    <submittedName>
        <fullName evidence="1">Uncharacterized protein</fullName>
    </submittedName>
</protein>